<feature type="non-terminal residue" evidence="1">
    <location>
        <position position="1"/>
    </location>
</feature>
<evidence type="ECO:0000313" key="1">
    <source>
        <dbReference type="EMBL" id="MCI73861.1"/>
    </source>
</evidence>
<protein>
    <submittedName>
        <fullName evidence="1">Uncharacterized protein</fullName>
    </submittedName>
</protein>
<dbReference type="AlphaFoldDB" id="A0A392UJY6"/>
<proteinExistence type="predicted"/>
<name>A0A392UJY6_9FABA</name>
<dbReference type="Proteomes" id="UP000265520">
    <property type="component" value="Unassembled WGS sequence"/>
</dbReference>
<comment type="caution">
    <text evidence="1">The sequence shown here is derived from an EMBL/GenBank/DDBJ whole genome shotgun (WGS) entry which is preliminary data.</text>
</comment>
<keyword evidence="2" id="KW-1185">Reference proteome</keyword>
<organism evidence="1 2">
    <name type="scientific">Trifolium medium</name>
    <dbReference type="NCBI Taxonomy" id="97028"/>
    <lineage>
        <taxon>Eukaryota</taxon>
        <taxon>Viridiplantae</taxon>
        <taxon>Streptophyta</taxon>
        <taxon>Embryophyta</taxon>
        <taxon>Tracheophyta</taxon>
        <taxon>Spermatophyta</taxon>
        <taxon>Magnoliopsida</taxon>
        <taxon>eudicotyledons</taxon>
        <taxon>Gunneridae</taxon>
        <taxon>Pentapetalae</taxon>
        <taxon>rosids</taxon>
        <taxon>fabids</taxon>
        <taxon>Fabales</taxon>
        <taxon>Fabaceae</taxon>
        <taxon>Papilionoideae</taxon>
        <taxon>50 kb inversion clade</taxon>
        <taxon>NPAAA clade</taxon>
        <taxon>Hologalegina</taxon>
        <taxon>IRL clade</taxon>
        <taxon>Trifolieae</taxon>
        <taxon>Trifolium</taxon>
    </lineage>
</organism>
<evidence type="ECO:0000313" key="2">
    <source>
        <dbReference type="Proteomes" id="UP000265520"/>
    </source>
</evidence>
<reference evidence="1 2" key="1">
    <citation type="journal article" date="2018" name="Front. Plant Sci.">
        <title>Red Clover (Trifolium pratense) and Zigzag Clover (T. medium) - A Picture of Genomic Similarities and Differences.</title>
        <authorList>
            <person name="Dluhosova J."/>
            <person name="Istvanek J."/>
            <person name="Nedelnik J."/>
            <person name="Repkova J."/>
        </authorList>
    </citation>
    <scope>NUCLEOTIDE SEQUENCE [LARGE SCALE GENOMIC DNA]</scope>
    <source>
        <strain evidence="2">cv. 10/8</strain>
        <tissue evidence="1">Leaf</tissue>
    </source>
</reference>
<accession>A0A392UJY6</accession>
<sequence length="35" mass="3942">GDTQRSTRLLPLGQRRCGFPARRSVRRENCLGRAG</sequence>
<dbReference type="EMBL" id="LXQA010848183">
    <property type="protein sequence ID" value="MCI73861.1"/>
    <property type="molecule type" value="Genomic_DNA"/>
</dbReference>